<gene>
    <name evidence="1" type="ORF">ABT39_MTgene3681</name>
</gene>
<sequence>MRKLLTSRTPFEPGIFIQQLFHGSRNLCIAPHKLPVRPGNTQIPVAFLGGFIKKERGSGFLGKALLINERISLRYTPLSHRYGNSYGEAGRHIESSDQVFFFRGAEVCRFRGFLH</sequence>
<comment type="caution">
    <text evidence="1">The sequence shown here is derived from an EMBL/GenBank/DDBJ whole genome shotgun (WGS) entry which is preliminary data.</text>
</comment>
<evidence type="ECO:0000313" key="1">
    <source>
        <dbReference type="EMBL" id="KUM49132.1"/>
    </source>
</evidence>
<name>A0A117NHY8_PICGL</name>
<geneLocation type="mitochondrion" evidence="1"/>
<keyword evidence="1" id="KW-0496">Mitochondrion</keyword>
<accession>A0A117NHY8</accession>
<proteinExistence type="predicted"/>
<dbReference type="EMBL" id="LKAM01000003">
    <property type="protein sequence ID" value="KUM49132.1"/>
    <property type="molecule type" value="Genomic_DNA"/>
</dbReference>
<protein>
    <submittedName>
        <fullName evidence="1">Uncharacterized protein</fullName>
    </submittedName>
</protein>
<organism evidence="1">
    <name type="scientific">Picea glauca</name>
    <name type="common">White spruce</name>
    <name type="synonym">Pinus glauca</name>
    <dbReference type="NCBI Taxonomy" id="3330"/>
    <lineage>
        <taxon>Eukaryota</taxon>
        <taxon>Viridiplantae</taxon>
        <taxon>Streptophyta</taxon>
        <taxon>Embryophyta</taxon>
        <taxon>Tracheophyta</taxon>
        <taxon>Spermatophyta</taxon>
        <taxon>Pinopsida</taxon>
        <taxon>Pinidae</taxon>
        <taxon>Conifers I</taxon>
        <taxon>Pinales</taxon>
        <taxon>Pinaceae</taxon>
        <taxon>Picea</taxon>
    </lineage>
</organism>
<dbReference type="AlphaFoldDB" id="A0A117NHY8"/>
<reference evidence="1" key="1">
    <citation type="journal article" date="2015" name="Genome Biol. Evol.">
        <title>Organellar Genomes of White Spruce (Picea glauca): Assembly and Annotation.</title>
        <authorList>
            <person name="Jackman S.D."/>
            <person name="Warren R.L."/>
            <person name="Gibb E.A."/>
            <person name="Vandervalk B.P."/>
            <person name="Mohamadi H."/>
            <person name="Chu J."/>
            <person name="Raymond A."/>
            <person name="Pleasance S."/>
            <person name="Coope R."/>
            <person name="Wildung M.R."/>
            <person name="Ritland C.E."/>
            <person name="Bousquet J."/>
            <person name="Jones S.J."/>
            <person name="Bohlmann J."/>
            <person name="Birol I."/>
        </authorList>
    </citation>
    <scope>NUCLEOTIDE SEQUENCE [LARGE SCALE GENOMIC DNA]</scope>
    <source>
        <tissue evidence="1">Flushing bud</tissue>
    </source>
</reference>